<gene>
    <name evidence="1" type="ORF">FYJ78_11690</name>
</gene>
<keyword evidence="2" id="KW-1185">Reference proteome</keyword>
<dbReference type="AlphaFoldDB" id="A0A6I2V1I1"/>
<reference evidence="1 2" key="1">
    <citation type="submission" date="2019-08" db="EMBL/GenBank/DDBJ databases">
        <title>In-depth cultivation of the pig gut microbiome towards novel bacterial diversity and tailored functional studies.</title>
        <authorList>
            <person name="Wylensek D."/>
            <person name="Hitch T.C.A."/>
            <person name="Clavel T."/>
        </authorList>
    </citation>
    <scope>NUCLEOTIDE SEQUENCE [LARGE SCALE GENOMIC DNA]</scope>
    <source>
        <strain evidence="2">WCA-380-WT-3B3</strain>
    </source>
</reference>
<protein>
    <submittedName>
        <fullName evidence="1">Uncharacterized protein</fullName>
    </submittedName>
</protein>
<dbReference type="Proteomes" id="UP000430222">
    <property type="component" value="Unassembled WGS sequence"/>
</dbReference>
<organism evidence="1 2">
    <name type="scientific">Selenomonas montiformis</name>
    <dbReference type="NCBI Taxonomy" id="2652285"/>
    <lineage>
        <taxon>Bacteria</taxon>
        <taxon>Bacillati</taxon>
        <taxon>Bacillota</taxon>
        <taxon>Negativicutes</taxon>
        <taxon>Selenomonadales</taxon>
        <taxon>Selenomonadaceae</taxon>
        <taxon>Selenomonas</taxon>
    </lineage>
</organism>
<accession>A0A6I2V1I1</accession>
<name>A0A6I2V1I1_9FIRM</name>
<dbReference type="EMBL" id="VUNL01000016">
    <property type="protein sequence ID" value="MSV25811.1"/>
    <property type="molecule type" value="Genomic_DNA"/>
</dbReference>
<proteinExistence type="predicted"/>
<evidence type="ECO:0000313" key="1">
    <source>
        <dbReference type="EMBL" id="MSV25811.1"/>
    </source>
</evidence>
<dbReference type="RefSeq" id="WP_154621577.1">
    <property type="nucleotide sequence ID" value="NZ_CBCTNG010000005.1"/>
</dbReference>
<sequence>MGISAVSITTLTNFPQMNREITVKGQQAASARSEQAASYTKVSNFGNETKLGTSKFQQANKQADQIGMEKTSQLMDKAKSYFRVSNFGNETNLGKSKFQQINAQIMKVREQAYTQFRDFQQKATGTTVDIGA</sequence>
<evidence type="ECO:0000313" key="2">
    <source>
        <dbReference type="Proteomes" id="UP000430222"/>
    </source>
</evidence>
<comment type="caution">
    <text evidence="1">The sequence shown here is derived from an EMBL/GenBank/DDBJ whole genome shotgun (WGS) entry which is preliminary data.</text>
</comment>